<name>A0A139HF58_9PEZI</name>
<reference evidence="2 3" key="1">
    <citation type="submission" date="2015-07" db="EMBL/GenBank/DDBJ databases">
        <title>Comparative genomics of the Sigatoka disease complex on banana suggests a link between parallel evolutionary changes in Pseudocercospora fijiensis and Pseudocercospora eumusae and increased virulence on the banana host.</title>
        <authorList>
            <person name="Chang T.-C."/>
            <person name="Salvucci A."/>
            <person name="Crous P.W."/>
            <person name="Stergiopoulos I."/>
        </authorList>
    </citation>
    <scope>NUCLEOTIDE SEQUENCE [LARGE SCALE GENOMIC DNA]</scope>
    <source>
        <strain evidence="2 3">CBS 114824</strain>
    </source>
</reference>
<sequence>MADEYFHFENLDMDGILSGMRITWSPESIKLIRAFCAKHQISDRNRPTPSLLLDLLAELKVLDNIKSDREVLTIIAQKVLNCIRTNVSMHKAMLALDEEKTKDGGYRCVWYAFSKRWYAPGWDGDISPPVPEHAAANWVEREVVPQRQPGVGHTTIINRAWLEIKSAASKDAANQATEEKAAEEKAAEEKAAEDKATEEKAATNTDKAALASATQKKTSAKEGAAPNEGVEFNHKPAEPVKYTLEDIQAIMKTPWRSRWLSDLKDTIVCSFCPKMLMSSTYTVMMSPFCS</sequence>
<dbReference type="OrthoDB" id="3647745at2759"/>
<dbReference type="STRING" id="321146.A0A139HF58"/>
<keyword evidence="3" id="KW-1185">Reference proteome</keyword>
<proteinExistence type="predicted"/>
<feature type="region of interest" description="Disordered" evidence="1">
    <location>
        <begin position="173"/>
        <end position="233"/>
    </location>
</feature>
<dbReference type="Proteomes" id="UP000070133">
    <property type="component" value="Unassembled WGS sequence"/>
</dbReference>
<organism evidence="2 3">
    <name type="scientific">Pseudocercospora eumusae</name>
    <dbReference type="NCBI Taxonomy" id="321146"/>
    <lineage>
        <taxon>Eukaryota</taxon>
        <taxon>Fungi</taxon>
        <taxon>Dikarya</taxon>
        <taxon>Ascomycota</taxon>
        <taxon>Pezizomycotina</taxon>
        <taxon>Dothideomycetes</taxon>
        <taxon>Dothideomycetidae</taxon>
        <taxon>Mycosphaerellales</taxon>
        <taxon>Mycosphaerellaceae</taxon>
        <taxon>Pseudocercospora</taxon>
    </lineage>
</organism>
<evidence type="ECO:0000313" key="2">
    <source>
        <dbReference type="EMBL" id="KXT01067.1"/>
    </source>
</evidence>
<evidence type="ECO:0000313" key="3">
    <source>
        <dbReference type="Proteomes" id="UP000070133"/>
    </source>
</evidence>
<dbReference type="AlphaFoldDB" id="A0A139HF58"/>
<evidence type="ECO:0000256" key="1">
    <source>
        <dbReference type="SAM" id="MobiDB-lite"/>
    </source>
</evidence>
<dbReference type="EMBL" id="LFZN01000062">
    <property type="protein sequence ID" value="KXT01067.1"/>
    <property type="molecule type" value="Genomic_DNA"/>
</dbReference>
<protein>
    <submittedName>
        <fullName evidence="2">Uncharacterized protein</fullName>
    </submittedName>
</protein>
<comment type="caution">
    <text evidence="2">The sequence shown here is derived from an EMBL/GenBank/DDBJ whole genome shotgun (WGS) entry which is preliminary data.</text>
</comment>
<gene>
    <name evidence="2" type="ORF">AC578_4116</name>
</gene>
<accession>A0A139HF58</accession>
<feature type="compositionally biased region" description="Basic and acidic residues" evidence="1">
    <location>
        <begin position="177"/>
        <end position="201"/>
    </location>
</feature>